<feature type="region of interest" description="Disordered" evidence="1">
    <location>
        <begin position="168"/>
        <end position="191"/>
    </location>
</feature>
<dbReference type="SUPFAM" id="SSF52087">
    <property type="entry name" value="CRAL/TRIO domain"/>
    <property type="match status" value="1"/>
</dbReference>
<dbReference type="InterPro" id="IPR011074">
    <property type="entry name" value="CRAL/TRIO_N_dom"/>
</dbReference>
<dbReference type="PROSITE" id="PS50191">
    <property type="entry name" value="CRAL_TRIO"/>
    <property type="match status" value="1"/>
</dbReference>
<accession>A0ABP0EDQ2</accession>
<evidence type="ECO:0000256" key="1">
    <source>
        <dbReference type="SAM" id="MobiDB-lite"/>
    </source>
</evidence>
<dbReference type="PANTHER" id="PTHR46590">
    <property type="entry name" value="PHOSPHATIDYLINOSITOL TRANSFER PROTEIN CSR1-RELATED"/>
    <property type="match status" value="1"/>
</dbReference>
<feature type="domain" description="CRAL-TRIO" evidence="2">
    <location>
        <begin position="289"/>
        <end position="437"/>
    </location>
</feature>
<dbReference type="Pfam" id="PF00650">
    <property type="entry name" value="CRAL_TRIO"/>
    <property type="match status" value="1"/>
</dbReference>
<dbReference type="CDD" id="cd00170">
    <property type="entry name" value="SEC14"/>
    <property type="match status" value="1"/>
</dbReference>
<dbReference type="Pfam" id="PF03765">
    <property type="entry name" value="CRAL_TRIO_N"/>
    <property type="match status" value="1"/>
</dbReference>
<dbReference type="SUPFAM" id="SSF46938">
    <property type="entry name" value="CRAL/TRIO N-terminal domain"/>
    <property type="match status" value="1"/>
</dbReference>
<dbReference type="PANTHER" id="PTHR46590:SF1">
    <property type="entry name" value="PHOSPHATIDYLINOSITOL TRANSFER PROTEIN CSR1"/>
    <property type="match status" value="1"/>
</dbReference>
<dbReference type="Proteomes" id="UP001497600">
    <property type="component" value="Chromosome C"/>
</dbReference>
<evidence type="ECO:0000259" key="2">
    <source>
        <dbReference type="PROSITE" id="PS50191"/>
    </source>
</evidence>
<name>A0ABP0EDQ2_9ASCO</name>
<dbReference type="Gene3D" id="3.40.525.10">
    <property type="entry name" value="CRAL-TRIO lipid binding domain"/>
    <property type="match status" value="1"/>
</dbReference>
<dbReference type="InterPro" id="IPR001251">
    <property type="entry name" value="CRAL-TRIO_dom"/>
</dbReference>
<sequence length="529" mass="59767">MSDVQYRPARIQTLSPEQEIVLKQTWGYLLKYWGYELSITSGDLGYKEAFCASSTSAAHTSHWAGETAVAASAAAAKKKGFFRGGETLAAEPEKPATSSKRVQKVAAKRSEKYVPMGISEQHRYTYMTHYAQGVEFSKNYDSDGSTASSRSGSDSGHSLETMATNLTLVDEKDGSGGGAAAPTNKKGGGLSTKARTSVLPLFKPYNPQEIHSTFWKNQRADLLDNWILKFVRARNFETEKALTMFTTDLEWRTNQSPAYEWLLEGDGPSATKGINPGLIKNFTVNKAWIHGFDKKDNVIFMFRAALHLGGDAPQEEMRRWCVLAIEWTRYFMRDITRSTDQSSVVFDLTGFSLKNADYVTIKFIADVFEAHYPECLANIFVYNAPWVFSKFWNIIKHWLDPVVSSKIRFVKDLEEIGEYIEVSELPVFMGGTDEYTSNYTPPKSEAEYMTKPKDATFQKLIHERDELNLQLLERTARWIESYDPVTSSKYLQDKIDVATKLASNHVALDPYVRKRGPQDRNGTLKVSLY</sequence>
<dbReference type="InterPro" id="IPR052432">
    <property type="entry name" value="PITP/CRAL-TRIO"/>
</dbReference>
<reference evidence="3 4" key="1">
    <citation type="submission" date="2024-01" db="EMBL/GenBank/DDBJ databases">
        <authorList>
            <consortium name="Genoscope - CEA"/>
            <person name="William W."/>
        </authorList>
    </citation>
    <scope>NUCLEOTIDE SEQUENCE [LARGE SCALE GENOMIC DNA]</scope>
    <source>
        <strain evidence="3 4">29B2s-10</strain>
    </source>
</reference>
<protein>
    <submittedName>
        <fullName evidence="3">Phosphatidylinositol transfer protein Csr1p</fullName>
    </submittedName>
</protein>
<dbReference type="EMBL" id="OZ004255">
    <property type="protein sequence ID" value="CAK7900744.1"/>
    <property type="molecule type" value="Genomic_DNA"/>
</dbReference>
<proteinExistence type="predicted"/>
<gene>
    <name evidence="3" type="primary">CSR1</name>
    <name evidence="3" type="ORF">CAAN4_C08746</name>
</gene>
<organism evidence="3 4">
    <name type="scientific">[Candida] anglica</name>
    <dbReference type="NCBI Taxonomy" id="148631"/>
    <lineage>
        <taxon>Eukaryota</taxon>
        <taxon>Fungi</taxon>
        <taxon>Dikarya</taxon>
        <taxon>Ascomycota</taxon>
        <taxon>Saccharomycotina</taxon>
        <taxon>Pichiomycetes</taxon>
        <taxon>Debaryomycetaceae</taxon>
        <taxon>Kurtzmaniella</taxon>
    </lineage>
</organism>
<evidence type="ECO:0000313" key="4">
    <source>
        <dbReference type="Proteomes" id="UP001497600"/>
    </source>
</evidence>
<evidence type="ECO:0000313" key="3">
    <source>
        <dbReference type="EMBL" id="CAK7900744.1"/>
    </source>
</evidence>
<dbReference type="SMART" id="SM00516">
    <property type="entry name" value="SEC14"/>
    <property type="match status" value="1"/>
</dbReference>
<dbReference type="InterPro" id="IPR036273">
    <property type="entry name" value="CRAL/TRIO_N_dom_sf"/>
</dbReference>
<keyword evidence="4" id="KW-1185">Reference proteome</keyword>
<dbReference type="InterPro" id="IPR036865">
    <property type="entry name" value="CRAL-TRIO_dom_sf"/>
</dbReference>